<dbReference type="Proteomes" id="UP001602058">
    <property type="component" value="Unassembled WGS sequence"/>
</dbReference>
<evidence type="ECO:0000313" key="1">
    <source>
        <dbReference type="EMBL" id="MFF4526652.1"/>
    </source>
</evidence>
<protein>
    <submittedName>
        <fullName evidence="1">Uncharacterized protein</fullName>
    </submittedName>
</protein>
<evidence type="ECO:0000313" key="2">
    <source>
        <dbReference type="Proteomes" id="UP001602058"/>
    </source>
</evidence>
<dbReference type="RefSeq" id="WP_387892135.1">
    <property type="nucleotide sequence ID" value="NZ_JBIAWJ010000027.1"/>
</dbReference>
<sequence>MRNVLSRTATEGTVLARRHVRPFRRAYLIRDDDYAGLLRVIERACQVWGGVGDLIVPVAAGGSVSDLYRTLLLRSELDYLTVVVPDTKSQAWQQRCRELGEAMRLPTGRGEEIPVLMIAGARDAESLRTVTVTGTPAGDPWELVYSVMLGRLPQRPDEDLLAYSRARDDLQFSDVLALERQTPDSLGVDDLLARCRQVTPVGLSRMSLTPRPVWVGTNGVDGWLQEAGAAARDLGRNVYVLCEHRSVADAALLWNLRAMHGWSHIVPIGLPVPRTPAGELDIAEAQARIEAVARQPFWVTGAAPMMVLTSTTLPNEDLEVVGRALPHRPVYALSPSDVLVPTPAPLARSSSMPLTFAAGRALAQTLTEDDREVLALVNTDQSVRVTVEVDRQPLPSLVPLRGGHWSMYPEYGGGGAIVSASATGVTEVQWPQTWTLLEAAAREHGLTIRESVPGQHAVALAELAGGAHEVRWLAHRGLLSLLYSTAASTSMSWFKARANRLAREVAAAQEDPDAAMAQFSELLADVNVSHDAETSGTFDLSSLSTALSRKRSVAEAWLRWALQRRLVLRVVQLICDHCGFKVLRPVEQTGNAGCPRCGRTMVDPFALTSLTFRYRLAEPLRRSIDDDSVYHALIMRWLIAALANRPGYLVGAHPGVEFYRGKQQIGEADIVLLMADGTIIPAEVKRHGRQLTEGEVGKVRSIADALQSPTVLLGAGDSSEDCPQALTHDRDDGTARVITSDYWLTPIPRPAIDRSGLPRWSRHDNRPPGTLDGHEEAFCRFIEDASARAFGTHDPVRDLF</sequence>
<organism evidence="1 2">
    <name type="scientific">Streptomyces bluensis</name>
    <dbReference type="NCBI Taxonomy" id="33897"/>
    <lineage>
        <taxon>Bacteria</taxon>
        <taxon>Bacillati</taxon>
        <taxon>Actinomycetota</taxon>
        <taxon>Actinomycetes</taxon>
        <taxon>Kitasatosporales</taxon>
        <taxon>Streptomycetaceae</taxon>
        <taxon>Streptomyces</taxon>
    </lineage>
</organism>
<gene>
    <name evidence="1" type="ORF">ACFY1D_35280</name>
</gene>
<name>A0ABW6UU30_9ACTN</name>
<keyword evidence="2" id="KW-1185">Reference proteome</keyword>
<dbReference type="EMBL" id="JBIAWJ010000027">
    <property type="protein sequence ID" value="MFF4526652.1"/>
    <property type="molecule type" value="Genomic_DNA"/>
</dbReference>
<reference evidence="1 2" key="1">
    <citation type="submission" date="2024-10" db="EMBL/GenBank/DDBJ databases">
        <title>The Natural Products Discovery Center: Release of the First 8490 Sequenced Strains for Exploring Actinobacteria Biosynthetic Diversity.</title>
        <authorList>
            <person name="Kalkreuter E."/>
            <person name="Kautsar S.A."/>
            <person name="Yang D."/>
            <person name="Bader C.D."/>
            <person name="Teijaro C.N."/>
            <person name="Fluegel L."/>
            <person name="Davis C.M."/>
            <person name="Simpson J.R."/>
            <person name="Lauterbach L."/>
            <person name="Steele A.D."/>
            <person name="Gui C."/>
            <person name="Meng S."/>
            <person name="Li G."/>
            <person name="Viehrig K."/>
            <person name="Ye F."/>
            <person name="Su P."/>
            <person name="Kiefer A.F."/>
            <person name="Nichols A."/>
            <person name="Cepeda A.J."/>
            <person name="Yan W."/>
            <person name="Fan B."/>
            <person name="Jiang Y."/>
            <person name="Adhikari A."/>
            <person name="Zheng C.-J."/>
            <person name="Schuster L."/>
            <person name="Cowan T.M."/>
            <person name="Smanski M.J."/>
            <person name="Chevrette M.G."/>
            <person name="De Carvalho L.P.S."/>
            <person name="Shen B."/>
        </authorList>
    </citation>
    <scope>NUCLEOTIDE SEQUENCE [LARGE SCALE GENOMIC DNA]</scope>
    <source>
        <strain evidence="1 2">NPDC001390</strain>
    </source>
</reference>
<accession>A0ABW6UU30</accession>
<comment type="caution">
    <text evidence="1">The sequence shown here is derived from an EMBL/GenBank/DDBJ whole genome shotgun (WGS) entry which is preliminary data.</text>
</comment>
<proteinExistence type="predicted"/>